<dbReference type="Proteomes" id="UP000631114">
    <property type="component" value="Unassembled WGS sequence"/>
</dbReference>
<accession>A0A835I9K3</accession>
<sequence length="107" mass="12096">MNDLCSPALFCAIMDAIWQARNNKNFQEVIDEHLENDSHSTPLESSWINPPPGWVKLNFDASFHQGCYYTNIAVIGRDSRGEFLGGTVSRVKANSHEKRSISGQNWQ</sequence>
<dbReference type="EMBL" id="JADFTS010000003">
    <property type="protein sequence ID" value="KAF9612483.1"/>
    <property type="molecule type" value="Genomic_DNA"/>
</dbReference>
<gene>
    <name evidence="1" type="ORF">IFM89_000231</name>
</gene>
<name>A0A835I9K3_9MAGN</name>
<proteinExistence type="predicted"/>
<evidence type="ECO:0000313" key="2">
    <source>
        <dbReference type="Proteomes" id="UP000631114"/>
    </source>
</evidence>
<comment type="caution">
    <text evidence="1">The sequence shown here is derived from an EMBL/GenBank/DDBJ whole genome shotgun (WGS) entry which is preliminary data.</text>
</comment>
<reference evidence="1 2" key="1">
    <citation type="submission" date="2020-10" db="EMBL/GenBank/DDBJ databases">
        <title>The Coptis chinensis genome and diversification of protoberbering-type alkaloids.</title>
        <authorList>
            <person name="Wang B."/>
            <person name="Shu S."/>
            <person name="Song C."/>
            <person name="Liu Y."/>
        </authorList>
    </citation>
    <scope>NUCLEOTIDE SEQUENCE [LARGE SCALE GENOMIC DNA]</scope>
    <source>
        <strain evidence="1">HL-2020</strain>
        <tissue evidence="1">Leaf</tissue>
    </source>
</reference>
<dbReference type="OrthoDB" id="1906820at2759"/>
<keyword evidence="2" id="KW-1185">Reference proteome</keyword>
<organism evidence="1 2">
    <name type="scientific">Coptis chinensis</name>
    <dbReference type="NCBI Taxonomy" id="261450"/>
    <lineage>
        <taxon>Eukaryota</taxon>
        <taxon>Viridiplantae</taxon>
        <taxon>Streptophyta</taxon>
        <taxon>Embryophyta</taxon>
        <taxon>Tracheophyta</taxon>
        <taxon>Spermatophyta</taxon>
        <taxon>Magnoliopsida</taxon>
        <taxon>Ranunculales</taxon>
        <taxon>Ranunculaceae</taxon>
        <taxon>Coptidoideae</taxon>
        <taxon>Coptis</taxon>
    </lineage>
</organism>
<evidence type="ECO:0008006" key="3">
    <source>
        <dbReference type="Google" id="ProtNLM"/>
    </source>
</evidence>
<evidence type="ECO:0000313" key="1">
    <source>
        <dbReference type="EMBL" id="KAF9612483.1"/>
    </source>
</evidence>
<protein>
    <recommendedName>
        <fullName evidence="3">RNase H type-1 domain-containing protein</fullName>
    </recommendedName>
</protein>
<dbReference type="AlphaFoldDB" id="A0A835I9K3"/>